<reference evidence="1 2" key="1">
    <citation type="submission" date="2019-03" db="EMBL/GenBank/DDBJ databases">
        <title>Genomic Encyclopedia of Type Strains, Phase IV (KMG-IV): sequencing the most valuable type-strain genomes for metagenomic binning, comparative biology and taxonomic classification.</title>
        <authorList>
            <person name="Goeker M."/>
        </authorList>
    </citation>
    <scope>NUCLEOTIDE SEQUENCE [LARGE SCALE GENOMIC DNA]</scope>
    <source>
        <strain evidence="1 2">DSM 25903</strain>
    </source>
</reference>
<accession>A0A4V3DXK6</accession>
<dbReference type="AlphaFoldDB" id="A0A4V3DXK6"/>
<keyword evidence="2" id="KW-1185">Reference proteome</keyword>
<comment type="caution">
    <text evidence="1">The sequence shown here is derived from an EMBL/GenBank/DDBJ whole genome shotgun (WGS) entry which is preliminary data.</text>
</comment>
<dbReference type="OrthoDB" id="9841608at2"/>
<gene>
    <name evidence="1" type="ORF">EV668_3637</name>
</gene>
<proteinExistence type="predicted"/>
<dbReference type="Proteomes" id="UP000295122">
    <property type="component" value="Unassembled WGS sequence"/>
</dbReference>
<organism evidence="1 2">
    <name type="scientific">Enterovirga rhinocerotis</name>
    <dbReference type="NCBI Taxonomy" id="1339210"/>
    <lineage>
        <taxon>Bacteria</taxon>
        <taxon>Pseudomonadati</taxon>
        <taxon>Pseudomonadota</taxon>
        <taxon>Alphaproteobacteria</taxon>
        <taxon>Hyphomicrobiales</taxon>
        <taxon>Methylobacteriaceae</taxon>
        <taxon>Enterovirga</taxon>
    </lineage>
</organism>
<dbReference type="EMBL" id="SNZR01000014">
    <property type="protein sequence ID" value="TDR89149.1"/>
    <property type="molecule type" value="Genomic_DNA"/>
</dbReference>
<evidence type="ECO:0000313" key="2">
    <source>
        <dbReference type="Proteomes" id="UP000295122"/>
    </source>
</evidence>
<dbReference type="RefSeq" id="WP_133772641.1">
    <property type="nucleotide sequence ID" value="NZ_SNZR01000014.1"/>
</dbReference>
<sequence>MTAGSARDLPLETFERRLDAADLDALQRLVGLRVRSIAADHLDLRLDEGLAGARSLAFPLGGAAHDFVNVTSDWIQLPHDDVHLLRSAVTTTPWNIPVGEPNRNGARGTGPCSWLQIDAFGPISAIEIVSYEIEDDLLDAQGEAIAREAVLYDRALRFRFASGRVLTLSTHHNSILGEIEIRTDEGIGSCEPHGRASVRHTLH</sequence>
<evidence type="ECO:0000313" key="1">
    <source>
        <dbReference type="EMBL" id="TDR89149.1"/>
    </source>
</evidence>
<protein>
    <submittedName>
        <fullName evidence="1">Uncharacterized protein</fullName>
    </submittedName>
</protein>
<name>A0A4V3DXK6_9HYPH</name>